<protein>
    <recommendedName>
        <fullName evidence="5">START domain-containing protein</fullName>
    </recommendedName>
</protein>
<accession>A0A6A3TET0</accession>
<organism evidence="1 3">
    <name type="scientific">Phytophthora fragariae</name>
    <dbReference type="NCBI Taxonomy" id="53985"/>
    <lineage>
        <taxon>Eukaryota</taxon>
        <taxon>Sar</taxon>
        <taxon>Stramenopiles</taxon>
        <taxon>Oomycota</taxon>
        <taxon>Peronosporomycetes</taxon>
        <taxon>Peronosporales</taxon>
        <taxon>Peronosporaceae</taxon>
        <taxon>Phytophthora</taxon>
    </lineage>
</organism>
<evidence type="ECO:0000313" key="1">
    <source>
        <dbReference type="EMBL" id="KAE9134956.1"/>
    </source>
</evidence>
<dbReference type="SUPFAM" id="SSF55961">
    <property type="entry name" value="Bet v1-like"/>
    <property type="match status" value="1"/>
</dbReference>
<name>A0A6A3TET0_9STRA</name>
<dbReference type="InterPro" id="IPR023393">
    <property type="entry name" value="START-like_dom_sf"/>
</dbReference>
<evidence type="ECO:0008006" key="5">
    <source>
        <dbReference type="Google" id="ProtNLM"/>
    </source>
</evidence>
<comment type="caution">
    <text evidence="1">The sequence shown here is derived from an EMBL/GenBank/DDBJ whole genome shotgun (WGS) entry which is preliminary data.</text>
</comment>
<reference evidence="1 3" key="1">
    <citation type="submission" date="2018-08" db="EMBL/GenBank/DDBJ databases">
        <title>Genomic investigation of the strawberry pathogen Phytophthora fragariae indicates pathogenicity is determined by transcriptional variation in three key races.</title>
        <authorList>
            <person name="Adams T.M."/>
            <person name="Armitage A.D."/>
            <person name="Sobczyk M.K."/>
            <person name="Bates H.J."/>
            <person name="Dunwell J.M."/>
            <person name="Nellist C.F."/>
            <person name="Harrison R.J."/>
        </authorList>
    </citation>
    <scope>NUCLEOTIDE SEQUENCE [LARGE SCALE GENOMIC DNA]</scope>
    <source>
        <strain evidence="2 4">BC-23</strain>
        <strain evidence="1 3">NOV-71</strain>
    </source>
</reference>
<dbReference type="InterPro" id="IPR052727">
    <property type="entry name" value="Rab4/Rab5_effector"/>
</dbReference>
<evidence type="ECO:0000313" key="2">
    <source>
        <dbReference type="EMBL" id="KAE9252444.1"/>
    </source>
</evidence>
<dbReference type="EMBL" id="QXGC01000053">
    <property type="protein sequence ID" value="KAE9252444.1"/>
    <property type="molecule type" value="Genomic_DNA"/>
</dbReference>
<dbReference type="Gene3D" id="3.30.530.20">
    <property type="match status" value="1"/>
</dbReference>
<dbReference type="PANTHER" id="PTHR13510">
    <property type="entry name" value="FYVE-FINGER-CONTAINING RAB5 EFFECTOR PROTEIN RABENOSYN-5-RELATED"/>
    <property type="match status" value="1"/>
</dbReference>
<dbReference type="PANTHER" id="PTHR13510:SF44">
    <property type="entry name" value="RABENOSYN-5"/>
    <property type="match status" value="1"/>
</dbReference>
<dbReference type="Proteomes" id="UP000476176">
    <property type="component" value="Unassembled WGS sequence"/>
</dbReference>
<sequence>MRQAAASLLALEQIVRKVWGENAATLHLCRRSARLGLSCIALQAAASVSARSLSFFTRRQQVAHTRCLDRKQNHNMGKERFTINPFPALELSDAVKNQLLELGRTIIEANFERDDAFFKTGRKLPAILSVVRVEGKLDDMMYGVVNPTLEEMRIKASYVHDFDGAAVLSTIVEPTVDEPFNSVVVKWLEMDLPLRRTGIVQNRDYVYLECTGFVRMANGDRAGYHFLHSIDFPQIPKLSDRVRGDMSICGFFRQVGPNVIDVCKTGLMDPAGDMIRMLAVPVMTEAFLSPLRYVHCGQMRKLTWKMEKAHSEARLHGAPNPGPTCVSCGKPSTGWTLGKSATTCKCCFRVLCSGCKIKKKISLVTADLTL</sequence>
<dbReference type="AlphaFoldDB" id="A0A6A3TET0"/>
<dbReference type="EMBL" id="QXFZ01000075">
    <property type="protein sequence ID" value="KAE9134956.1"/>
    <property type="molecule type" value="Genomic_DNA"/>
</dbReference>
<evidence type="ECO:0000313" key="4">
    <source>
        <dbReference type="Proteomes" id="UP000476176"/>
    </source>
</evidence>
<proteinExistence type="predicted"/>
<gene>
    <name evidence="2" type="ORF">PF004_g1975</name>
    <name evidence="1" type="ORF">PF007_g2735</name>
</gene>
<evidence type="ECO:0000313" key="3">
    <source>
        <dbReference type="Proteomes" id="UP000441208"/>
    </source>
</evidence>
<dbReference type="Proteomes" id="UP000441208">
    <property type="component" value="Unassembled WGS sequence"/>
</dbReference>